<reference evidence="1 2" key="1">
    <citation type="submission" date="2024-01" db="EMBL/GenBank/DDBJ databases">
        <title>The complete chloroplast genome sequence of Lithospermum erythrorhizon: insights into the phylogenetic relationship among Boraginaceae species and the maternal lineages of purple gromwells.</title>
        <authorList>
            <person name="Okada T."/>
            <person name="Watanabe K."/>
        </authorList>
    </citation>
    <scope>NUCLEOTIDE SEQUENCE [LARGE SCALE GENOMIC DNA]</scope>
</reference>
<keyword evidence="2" id="KW-1185">Reference proteome</keyword>
<comment type="caution">
    <text evidence="1">The sequence shown here is derived from an EMBL/GenBank/DDBJ whole genome shotgun (WGS) entry which is preliminary data.</text>
</comment>
<name>A0AAV3PWK9_LITER</name>
<protein>
    <submittedName>
        <fullName evidence="1">Uncharacterized protein</fullName>
    </submittedName>
</protein>
<gene>
    <name evidence="1" type="ORF">LIER_13148</name>
</gene>
<organism evidence="1 2">
    <name type="scientific">Lithospermum erythrorhizon</name>
    <name type="common">Purple gromwell</name>
    <name type="synonym">Lithospermum officinale var. erythrorhizon</name>
    <dbReference type="NCBI Taxonomy" id="34254"/>
    <lineage>
        <taxon>Eukaryota</taxon>
        <taxon>Viridiplantae</taxon>
        <taxon>Streptophyta</taxon>
        <taxon>Embryophyta</taxon>
        <taxon>Tracheophyta</taxon>
        <taxon>Spermatophyta</taxon>
        <taxon>Magnoliopsida</taxon>
        <taxon>eudicotyledons</taxon>
        <taxon>Gunneridae</taxon>
        <taxon>Pentapetalae</taxon>
        <taxon>asterids</taxon>
        <taxon>lamiids</taxon>
        <taxon>Boraginales</taxon>
        <taxon>Boraginaceae</taxon>
        <taxon>Boraginoideae</taxon>
        <taxon>Lithospermeae</taxon>
        <taxon>Lithospermum</taxon>
    </lineage>
</organism>
<accession>A0AAV3PWK9</accession>
<sequence length="115" mass="12927">MMIRRVRQQDQGLVMALVGQYNNEARVVNRDFKFAIESLNEAAMKAKGKSKIKVGAEEEDITRDVEVYGIVPDEEDIAAPRIVSRQINCVGQIKAPKFVGNIIGCTCYLFILKHD</sequence>
<evidence type="ECO:0000313" key="2">
    <source>
        <dbReference type="Proteomes" id="UP001454036"/>
    </source>
</evidence>
<dbReference type="Proteomes" id="UP001454036">
    <property type="component" value="Unassembled WGS sequence"/>
</dbReference>
<dbReference type="AlphaFoldDB" id="A0AAV3PWK9"/>
<dbReference type="EMBL" id="BAABME010002615">
    <property type="protein sequence ID" value="GAA0155413.1"/>
    <property type="molecule type" value="Genomic_DNA"/>
</dbReference>
<evidence type="ECO:0000313" key="1">
    <source>
        <dbReference type="EMBL" id="GAA0155413.1"/>
    </source>
</evidence>
<proteinExistence type="predicted"/>